<proteinExistence type="predicted"/>
<dbReference type="GO" id="GO:0003677">
    <property type="term" value="F:DNA binding"/>
    <property type="evidence" value="ECO:0007669"/>
    <property type="project" value="InterPro"/>
</dbReference>
<evidence type="ECO:0000313" key="5">
    <source>
        <dbReference type="Proteomes" id="UP000618382"/>
    </source>
</evidence>
<dbReference type="Pfam" id="PF01381">
    <property type="entry name" value="HTH_3"/>
    <property type="match status" value="1"/>
</dbReference>
<keyword evidence="5" id="KW-1185">Reference proteome</keyword>
<dbReference type="SUPFAM" id="SSF47413">
    <property type="entry name" value="lambda repressor-like DNA-binding domains"/>
    <property type="match status" value="1"/>
</dbReference>
<dbReference type="Proteomes" id="UP000577956">
    <property type="component" value="Unassembled WGS sequence"/>
</dbReference>
<sequence length="73" mass="8464">MTPWAHVRGPRDLGGFLREMRELAGLTQAELAERIGVDRRYVYQLEEGGGTLYINRLFEVMRELGVEMRVEQP</sequence>
<evidence type="ECO:0000313" key="3">
    <source>
        <dbReference type="EMBL" id="NYD86320.1"/>
    </source>
</evidence>
<dbReference type="EMBL" id="JACCBK010000001">
    <property type="protein sequence ID" value="NYD86320.1"/>
    <property type="molecule type" value="Genomic_DNA"/>
</dbReference>
<dbReference type="AlphaFoldDB" id="A0A7Y9FFF9"/>
<dbReference type="CDD" id="cd00093">
    <property type="entry name" value="HTH_XRE"/>
    <property type="match status" value="1"/>
</dbReference>
<dbReference type="InterPro" id="IPR010982">
    <property type="entry name" value="Lambda_DNA-bd_dom_sf"/>
</dbReference>
<dbReference type="PROSITE" id="PS50943">
    <property type="entry name" value="HTH_CROC1"/>
    <property type="match status" value="1"/>
</dbReference>
<reference evidence="2 5" key="2">
    <citation type="submission" date="2021-01" db="EMBL/GenBank/DDBJ databases">
        <title>Whole genome shotgun sequence of Cellulomonas oligotrophica NBRC 109435.</title>
        <authorList>
            <person name="Komaki H."/>
            <person name="Tamura T."/>
        </authorList>
    </citation>
    <scope>NUCLEOTIDE SEQUENCE [LARGE SCALE GENOMIC DNA]</scope>
    <source>
        <strain evidence="2 5">NBRC 109435</strain>
    </source>
</reference>
<dbReference type="InterPro" id="IPR001387">
    <property type="entry name" value="Cro/C1-type_HTH"/>
</dbReference>
<gene>
    <name evidence="3" type="ORF">BKA21_001869</name>
    <name evidence="2" type="ORF">Col01nite_19480</name>
</gene>
<evidence type="ECO:0000259" key="1">
    <source>
        <dbReference type="PROSITE" id="PS50943"/>
    </source>
</evidence>
<dbReference type="Gene3D" id="1.10.260.40">
    <property type="entry name" value="lambda repressor-like DNA-binding domains"/>
    <property type="match status" value="1"/>
</dbReference>
<dbReference type="SMART" id="SM00530">
    <property type="entry name" value="HTH_XRE"/>
    <property type="match status" value="1"/>
</dbReference>
<name>A0A7Y9FFF9_9CELL</name>
<reference evidence="3 4" key="1">
    <citation type="submission" date="2020-07" db="EMBL/GenBank/DDBJ databases">
        <title>Sequencing the genomes of 1000 actinobacteria strains.</title>
        <authorList>
            <person name="Klenk H.-P."/>
        </authorList>
    </citation>
    <scope>NUCLEOTIDE SEQUENCE [LARGE SCALE GENOMIC DNA]</scope>
    <source>
        <strain evidence="3 4">DSM 24482</strain>
    </source>
</reference>
<comment type="caution">
    <text evidence="3">The sequence shown here is derived from an EMBL/GenBank/DDBJ whole genome shotgun (WGS) entry which is preliminary data.</text>
</comment>
<accession>A0A7Y9FFF9</accession>
<feature type="domain" description="HTH cro/C1-type" evidence="1">
    <location>
        <begin position="17"/>
        <end position="72"/>
    </location>
</feature>
<dbReference type="RefSeq" id="WP_140457971.1">
    <property type="nucleotide sequence ID" value="NZ_BAABFI010000001.1"/>
</dbReference>
<evidence type="ECO:0000313" key="4">
    <source>
        <dbReference type="Proteomes" id="UP000577956"/>
    </source>
</evidence>
<organism evidence="3 4">
    <name type="scientific">Cellulomonas oligotrophica</name>
    <dbReference type="NCBI Taxonomy" id="931536"/>
    <lineage>
        <taxon>Bacteria</taxon>
        <taxon>Bacillati</taxon>
        <taxon>Actinomycetota</taxon>
        <taxon>Actinomycetes</taxon>
        <taxon>Micrococcales</taxon>
        <taxon>Cellulomonadaceae</taxon>
        <taxon>Cellulomonas</taxon>
    </lineage>
</organism>
<dbReference type="EMBL" id="BONN01000004">
    <property type="protein sequence ID" value="GIG32789.1"/>
    <property type="molecule type" value="Genomic_DNA"/>
</dbReference>
<protein>
    <submittedName>
        <fullName evidence="3">HTH-type transcriptional regulator/antitoxin HipB</fullName>
    </submittedName>
</protein>
<evidence type="ECO:0000313" key="2">
    <source>
        <dbReference type="EMBL" id="GIG32789.1"/>
    </source>
</evidence>
<dbReference type="Proteomes" id="UP000618382">
    <property type="component" value="Unassembled WGS sequence"/>
</dbReference>